<evidence type="ECO:0000259" key="4">
    <source>
        <dbReference type="PROSITE" id="PS50110"/>
    </source>
</evidence>
<dbReference type="EMBL" id="JBHTCH010000002">
    <property type="protein sequence ID" value="MFC7359154.1"/>
    <property type="molecule type" value="Genomic_DNA"/>
</dbReference>
<comment type="similarity">
    <text evidence="1">Belongs to the adenylyl cyclase class-3 family.</text>
</comment>
<evidence type="ECO:0000313" key="7">
    <source>
        <dbReference type="Proteomes" id="UP001596524"/>
    </source>
</evidence>
<protein>
    <submittedName>
        <fullName evidence="6">Adenylate/guanylate cyclase domain-containing protein</fullName>
    </submittedName>
</protein>
<evidence type="ECO:0000256" key="3">
    <source>
        <dbReference type="SAM" id="Coils"/>
    </source>
</evidence>
<dbReference type="PROSITE" id="PS50110">
    <property type="entry name" value="RESPONSE_REGULATORY"/>
    <property type="match status" value="1"/>
</dbReference>
<proteinExistence type="inferred from homology"/>
<feature type="domain" description="Guanylate cyclase" evidence="5">
    <location>
        <begin position="188"/>
        <end position="319"/>
    </location>
</feature>
<organism evidence="6 7">
    <name type="scientific">Nocardioides astragali</name>
    <dbReference type="NCBI Taxonomy" id="1776736"/>
    <lineage>
        <taxon>Bacteria</taxon>
        <taxon>Bacillati</taxon>
        <taxon>Actinomycetota</taxon>
        <taxon>Actinomycetes</taxon>
        <taxon>Propionibacteriales</taxon>
        <taxon>Nocardioidaceae</taxon>
        <taxon>Nocardioides</taxon>
    </lineage>
</organism>
<dbReference type="Pfam" id="PF00211">
    <property type="entry name" value="Guanylate_cyc"/>
    <property type="match status" value="1"/>
</dbReference>
<dbReference type="Gene3D" id="3.40.50.2300">
    <property type="match status" value="1"/>
</dbReference>
<feature type="modified residue" description="4-aspartylphosphate" evidence="2">
    <location>
        <position position="55"/>
    </location>
</feature>
<dbReference type="CDD" id="cd07302">
    <property type="entry name" value="CHD"/>
    <property type="match status" value="1"/>
</dbReference>
<dbReference type="Gene3D" id="3.30.70.1230">
    <property type="entry name" value="Nucleotide cyclase"/>
    <property type="match status" value="1"/>
</dbReference>
<dbReference type="SUPFAM" id="SSF52172">
    <property type="entry name" value="CheY-like"/>
    <property type="match status" value="1"/>
</dbReference>
<dbReference type="InterPro" id="IPR001789">
    <property type="entry name" value="Sig_transdc_resp-reg_receiver"/>
</dbReference>
<dbReference type="SUPFAM" id="SSF55073">
    <property type="entry name" value="Nucleotide cyclase"/>
    <property type="match status" value="1"/>
</dbReference>
<dbReference type="InterPro" id="IPR029787">
    <property type="entry name" value="Nucleotide_cyclase"/>
</dbReference>
<dbReference type="Proteomes" id="UP001596524">
    <property type="component" value="Unassembled WGS sequence"/>
</dbReference>
<dbReference type="SMART" id="SM00448">
    <property type="entry name" value="REC"/>
    <property type="match status" value="1"/>
</dbReference>
<evidence type="ECO:0000259" key="5">
    <source>
        <dbReference type="PROSITE" id="PS50125"/>
    </source>
</evidence>
<dbReference type="InterPro" id="IPR001054">
    <property type="entry name" value="A/G_cyclase"/>
</dbReference>
<evidence type="ECO:0000256" key="2">
    <source>
        <dbReference type="PROSITE-ProRule" id="PRU00169"/>
    </source>
</evidence>
<reference evidence="7" key="1">
    <citation type="journal article" date="2019" name="Int. J. Syst. Evol. Microbiol.">
        <title>The Global Catalogue of Microorganisms (GCM) 10K type strain sequencing project: providing services to taxonomists for standard genome sequencing and annotation.</title>
        <authorList>
            <consortium name="The Broad Institute Genomics Platform"/>
            <consortium name="The Broad Institute Genome Sequencing Center for Infectious Disease"/>
            <person name="Wu L."/>
            <person name="Ma J."/>
        </authorList>
    </citation>
    <scope>NUCLEOTIDE SEQUENCE [LARGE SCALE GENOMIC DNA]</scope>
    <source>
        <strain evidence="7">FCH27</strain>
    </source>
</reference>
<evidence type="ECO:0000256" key="1">
    <source>
        <dbReference type="ARBA" id="ARBA00005381"/>
    </source>
</evidence>
<keyword evidence="2" id="KW-0597">Phosphoprotein</keyword>
<dbReference type="InterPro" id="IPR011006">
    <property type="entry name" value="CheY-like_superfamily"/>
</dbReference>
<dbReference type="InterPro" id="IPR050697">
    <property type="entry name" value="Adenylyl/Guanylyl_Cyclase_3/4"/>
</dbReference>
<dbReference type="PANTHER" id="PTHR43081">
    <property type="entry name" value="ADENYLATE CYCLASE, TERMINAL-DIFFERENTIATION SPECIFIC-RELATED"/>
    <property type="match status" value="1"/>
</dbReference>
<dbReference type="Pfam" id="PF00072">
    <property type="entry name" value="Response_reg"/>
    <property type="match status" value="1"/>
</dbReference>
<keyword evidence="7" id="KW-1185">Reference proteome</keyword>
<gene>
    <name evidence="6" type="ORF">ACFQO6_02650</name>
</gene>
<dbReference type="PANTHER" id="PTHR43081:SF20">
    <property type="entry name" value="TWO-COMPONENT RESPONSE REGULATOR"/>
    <property type="match status" value="1"/>
</dbReference>
<feature type="coiled-coil region" evidence="3">
    <location>
        <begin position="127"/>
        <end position="161"/>
    </location>
</feature>
<evidence type="ECO:0000313" key="6">
    <source>
        <dbReference type="EMBL" id="MFC7359154.1"/>
    </source>
</evidence>
<keyword evidence="3" id="KW-0175">Coiled coil</keyword>
<dbReference type="SMART" id="SM00044">
    <property type="entry name" value="CYCc"/>
    <property type="match status" value="1"/>
</dbReference>
<accession>A0ABW2MY66</accession>
<dbReference type="PROSITE" id="PS50125">
    <property type="entry name" value="GUANYLATE_CYCLASE_2"/>
    <property type="match status" value="1"/>
</dbReference>
<dbReference type="RefSeq" id="WP_255892629.1">
    <property type="nucleotide sequence ID" value="NZ_JAFMZM010000007.1"/>
</dbReference>
<sequence length="382" mass="42576">MTETLVILAVDDEPLNLRLLEAVLAPHGHRVLLAATGEECLDVLAHDDVDLVLLDVVMPGIDGYEVCRRIRADARTAYLPIVMLTASDAEQRVAALEAGADDFVRKPFDRSELLARVESLGRIKRYHDTISVQRAELETMNRELEERVAAQVAELDRMSRLRRFLSPQLAEVVMGDESLLASHRRQVVVVFCDLRNFTTFAETSEPEEVMDLLGEYHRLLGSIIDAHDGTLERFTGDGVMVFFNDPFPCRDPADRAVRMALEINERVRECANRWRRLGFDLALGTGIAQGYATLGRIGYEGRYDYAAIGSVTNQAARLCDVAEPWQVLVPERLVASCEGRLQTSRVGTRQFKGFTREVEVHAVEALVGSAGEENAEPAPEGR</sequence>
<comment type="caution">
    <text evidence="6">The sequence shown here is derived from an EMBL/GenBank/DDBJ whole genome shotgun (WGS) entry which is preliminary data.</text>
</comment>
<feature type="domain" description="Response regulatory" evidence="4">
    <location>
        <begin position="6"/>
        <end position="121"/>
    </location>
</feature>
<name>A0ABW2MY66_9ACTN</name>